<feature type="signal peptide" evidence="2">
    <location>
        <begin position="1"/>
        <end position="18"/>
    </location>
</feature>
<organism evidence="4 5">
    <name type="scientific">Tenebrio molitor</name>
    <name type="common">Yellow mealworm beetle</name>
    <dbReference type="NCBI Taxonomy" id="7067"/>
    <lineage>
        <taxon>Eukaryota</taxon>
        <taxon>Metazoa</taxon>
        <taxon>Ecdysozoa</taxon>
        <taxon>Arthropoda</taxon>
        <taxon>Hexapoda</taxon>
        <taxon>Insecta</taxon>
        <taxon>Pterygota</taxon>
        <taxon>Neoptera</taxon>
        <taxon>Endopterygota</taxon>
        <taxon>Coleoptera</taxon>
        <taxon>Polyphaga</taxon>
        <taxon>Cucujiformia</taxon>
        <taxon>Tenebrionidae</taxon>
        <taxon>Tenebrio</taxon>
    </lineage>
</organism>
<evidence type="ECO:0000313" key="5">
    <source>
        <dbReference type="Proteomes" id="UP000719412"/>
    </source>
</evidence>
<evidence type="ECO:0000259" key="3">
    <source>
        <dbReference type="PROSITE" id="PS50240"/>
    </source>
</evidence>
<dbReference type="Pfam" id="PF00089">
    <property type="entry name" value="Trypsin"/>
    <property type="match status" value="3"/>
</dbReference>
<dbReference type="EMBL" id="JABDTM020016620">
    <property type="protein sequence ID" value="KAH0818800.1"/>
    <property type="molecule type" value="Genomic_DNA"/>
</dbReference>
<gene>
    <name evidence="4" type="ORF">GEV33_003991</name>
</gene>
<dbReference type="GO" id="GO:0004252">
    <property type="term" value="F:serine-type endopeptidase activity"/>
    <property type="evidence" value="ECO:0007669"/>
    <property type="project" value="InterPro"/>
</dbReference>
<dbReference type="PANTHER" id="PTHR24260:SF136">
    <property type="entry name" value="GH08193P-RELATED"/>
    <property type="match status" value="1"/>
</dbReference>
<feature type="domain" description="Peptidase S1" evidence="3">
    <location>
        <begin position="32"/>
        <end position="263"/>
    </location>
</feature>
<dbReference type="InterPro" id="IPR009003">
    <property type="entry name" value="Peptidase_S1_PA"/>
</dbReference>
<reference evidence="4" key="1">
    <citation type="journal article" date="2020" name="J Insects Food Feed">
        <title>The yellow mealworm (Tenebrio molitor) genome: a resource for the emerging insects as food and feed industry.</title>
        <authorList>
            <person name="Eriksson T."/>
            <person name="Andere A."/>
            <person name="Kelstrup H."/>
            <person name="Emery V."/>
            <person name="Picard C."/>
        </authorList>
    </citation>
    <scope>NUCLEOTIDE SEQUENCE</scope>
    <source>
        <strain evidence="4">Stoneville</strain>
        <tissue evidence="4">Whole head</tissue>
    </source>
</reference>
<keyword evidence="1" id="KW-1015">Disulfide bond</keyword>
<dbReference type="InterPro" id="IPR001254">
    <property type="entry name" value="Trypsin_dom"/>
</dbReference>
<accession>A0A8J6HHD0</accession>
<keyword evidence="5" id="KW-1185">Reference proteome</keyword>
<dbReference type="AlphaFoldDB" id="A0A8J6HHD0"/>
<keyword evidence="2" id="KW-0732">Signal</keyword>
<protein>
    <recommendedName>
        <fullName evidence="3">Peptidase S1 domain-containing protein</fullName>
    </recommendedName>
</protein>
<evidence type="ECO:0000256" key="1">
    <source>
        <dbReference type="ARBA" id="ARBA00023157"/>
    </source>
</evidence>
<dbReference type="InterPro" id="IPR051333">
    <property type="entry name" value="CLIP_Serine_Protease"/>
</dbReference>
<name>A0A8J6HHD0_TENMO</name>
<comment type="caution">
    <text evidence="4">The sequence shown here is derived from an EMBL/GenBank/DDBJ whole genome shotgun (WGS) entry which is preliminary data.</text>
</comment>
<dbReference type="FunFam" id="2.40.10.10:FF:000068">
    <property type="entry name" value="transmembrane protease serine 2"/>
    <property type="match status" value="3"/>
</dbReference>
<dbReference type="Proteomes" id="UP000719412">
    <property type="component" value="Unassembled WGS sequence"/>
</dbReference>
<feature type="chain" id="PRO_5035209440" description="Peptidase S1 domain-containing protein" evidence="2">
    <location>
        <begin position="19"/>
        <end position="726"/>
    </location>
</feature>
<dbReference type="SMART" id="SM00020">
    <property type="entry name" value="Tryp_SPc"/>
    <property type="match status" value="3"/>
</dbReference>
<evidence type="ECO:0000313" key="4">
    <source>
        <dbReference type="EMBL" id="KAH0818800.1"/>
    </source>
</evidence>
<dbReference type="InterPro" id="IPR001314">
    <property type="entry name" value="Peptidase_S1A"/>
</dbReference>
<feature type="domain" description="Peptidase S1" evidence="3">
    <location>
        <begin position="494"/>
        <end position="725"/>
    </location>
</feature>
<sequence>MKEYLIILLCSYLACSWCLQKQLNDRKIGSRVIGGQAANAGQFAYAAAITVQTGNGRFFCGGTLLNQEWILTAGQCVDEAVLFTIQLGSNTLEGDDPYRVKVASSEYVVHPDYNPLTLENDIGLIKLRMPVEYSQYLSQIGLLGATYNVTVRSLVAIGWGQTSDEDSGLSNDLMWVNVVPLSNEECKIFYGNQISDNNICVEGNYNEGTCYGDTGSALIQDIGKYKIHTGIASFISGNGCESTDPSGYTRTFPYRDWIRNYTGGQPARVSQFPYAAAITVQTSNSRFFCGGTLINQEWILTAGQCVDGATVFTIQLGSNTLEGADPNRVKVSSSEYVVHPDYNSLTLENDIGLIKLRIPVEYSNYLSAHRFLGIAYIEPSTSFMALGWGQITDEDSGLSNDLMYARLVALSNEECQIFYGNQISNDTLCVEGNYNEGSCYGDTGSALLQDGKFSLHVGIASFVSGNGCESIDPSGYIRTSSYRDWIRNITGPRIIGGTSSYPGQYPYAAAINVQTGTSRFFCGGSLISNQWILTAGQCVDGAILFTIQLGSNKLTGADLYRVTAATSTYVLHPDYNPLTLENDIGLIQLRMSVAYTINLRKIDVYTFHVVDLIDMWAIGWGQASDHDSELQNELQWVEVARLTNEECKIFYGNQINDNTLCVEGNYNEGTCYGDTGGPLVVDLGQGYTAQAGIASFISGNGCESTEPSGFTRTFPYEDWIKNVTGL</sequence>
<dbReference type="PROSITE" id="PS50240">
    <property type="entry name" value="TRYPSIN_DOM"/>
    <property type="match status" value="3"/>
</dbReference>
<dbReference type="PANTHER" id="PTHR24260">
    <property type="match status" value="1"/>
</dbReference>
<dbReference type="Gene3D" id="2.40.10.10">
    <property type="entry name" value="Trypsin-like serine proteases"/>
    <property type="match status" value="5"/>
</dbReference>
<dbReference type="InterPro" id="IPR043504">
    <property type="entry name" value="Peptidase_S1_PA_chymotrypsin"/>
</dbReference>
<proteinExistence type="predicted"/>
<dbReference type="PRINTS" id="PR00722">
    <property type="entry name" value="CHYMOTRYPSIN"/>
</dbReference>
<dbReference type="CDD" id="cd00190">
    <property type="entry name" value="Tryp_SPc"/>
    <property type="match status" value="3"/>
</dbReference>
<dbReference type="SUPFAM" id="SSF50494">
    <property type="entry name" value="Trypsin-like serine proteases"/>
    <property type="match status" value="3"/>
</dbReference>
<evidence type="ECO:0000256" key="2">
    <source>
        <dbReference type="SAM" id="SignalP"/>
    </source>
</evidence>
<feature type="domain" description="Peptidase S1" evidence="3">
    <location>
        <begin position="261"/>
        <end position="491"/>
    </location>
</feature>
<dbReference type="GO" id="GO:0006508">
    <property type="term" value="P:proteolysis"/>
    <property type="evidence" value="ECO:0007669"/>
    <property type="project" value="InterPro"/>
</dbReference>
<reference evidence="4" key="2">
    <citation type="submission" date="2021-08" db="EMBL/GenBank/DDBJ databases">
        <authorList>
            <person name="Eriksson T."/>
        </authorList>
    </citation>
    <scope>NUCLEOTIDE SEQUENCE</scope>
    <source>
        <strain evidence="4">Stoneville</strain>
        <tissue evidence="4">Whole head</tissue>
    </source>
</reference>